<organism evidence="2 3">
    <name type="scientific">Apatococcus lobatus</name>
    <dbReference type="NCBI Taxonomy" id="904363"/>
    <lineage>
        <taxon>Eukaryota</taxon>
        <taxon>Viridiplantae</taxon>
        <taxon>Chlorophyta</taxon>
        <taxon>core chlorophytes</taxon>
        <taxon>Trebouxiophyceae</taxon>
        <taxon>Chlorellales</taxon>
        <taxon>Chlorellaceae</taxon>
        <taxon>Apatococcus</taxon>
    </lineage>
</organism>
<evidence type="ECO:0000256" key="1">
    <source>
        <dbReference type="SAM" id="MobiDB-lite"/>
    </source>
</evidence>
<sequence length="268" mass="28824">MDGVAMSTEQQNSNFLHEAASGSVDVELHREVCNQLTSRNSAPPFKRHLKNVPAHKFQSRPDQLHTALKTLDGIGQAPKSQEANAAMLTMQQKGQQAGTKHTDSAEEELNSNDEEHKDGGSEKAPPHGHSEAGDWDAKLLSKTISSPATDHPGEAQHAEPAARNDGALTSASRPACTGHGPPVGVVPAQGIATEADVQLHQGAAASQGVATDCQEHGVLKAVLEAKRRAAEHVWRYHTEEADKCMDEGNWLDAQILALDWAREHHELI</sequence>
<feature type="compositionally biased region" description="Basic and acidic residues" evidence="1">
    <location>
        <begin position="151"/>
        <end position="162"/>
    </location>
</feature>
<protein>
    <submittedName>
        <fullName evidence="2">Uncharacterized protein</fullName>
    </submittedName>
</protein>
<accession>A0AAW1QWH1</accession>
<feature type="region of interest" description="Disordered" evidence="1">
    <location>
        <begin position="90"/>
        <end position="182"/>
    </location>
</feature>
<keyword evidence="3" id="KW-1185">Reference proteome</keyword>
<reference evidence="2 3" key="1">
    <citation type="journal article" date="2024" name="Nat. Commun.">
        <title>Phylogenomics reveals the evolutionary origins of lichenization in chlorophyte algae.</title>
        <authorList>
            <person name="Puginier C."/>
            <person name="Libourel C."/>
            <person name="Otte J."/>
            <person name="Skaloud P."/>
            <person name="Haon M."/>
            <person name="Grisel S."/>
            <person name="Petersen M."/>
            <person name="Berrin J.G."/>
            <person name="Delaux P.M."/>
            <person name="Dal Grande F."/>
            <person name="Keller J."/>
        </authorList>
    </citation>
    <scope>NUCLEOTIDE SEQUENCE [LARGE SCALE GENOMIC DNA]</scope>
    <source>
        <strain evidence="2 3">SAG 2145</strain>
    </source>
</reference>
<evidence type="ECO:0000313" key="2">
    <source>
        <dbReference type="EMBL" id="KAK9825811.1"/>
    </source>
</evidence>
<evidence type="ECO:0000313" key="3">
    <source>
        <dbReference type="Proteomes" id="UP001438707"/>
    </source>
</evidence>
<comment type="caution">
    <text evidence="2">The sequence shown here is derived from an EMBL/GenBank/DDBJ whole genome shotgun (WGS) entry which is preliminary data.</text>
</comment>
<dbReference type="EMBL" id="JALJOS010000023">
    <property type="protein sequence ID" value="KAK9825811.1"/>
    <property type="molecule type" value="Genomic_DNA"/>
</dbReference>
<dbReference type="Proteomes" id="UP001438707">
    <property type="component" value="Unassembled WGS sequence"/>
</dbReference>
<dbReference type="AlphaFoldDB" id="A0AAW1QWH1"/>
<name>A0AAW1QWH1_9CHLO</name>
<gene>
    <name evidence="2" type="ORF">WJX74_009595</name>
</gene>
<feature type="compositionally biased region" description="Polar residues" evidence="1">
    <location>
        <begin position="90"/>
        <end position="99"/>
    </location>
</feature>
<proteinExistence type="predicted"/>
<feature type="compositionally biased region" description="Basic and acidic residues" evidence="1">
    <location>
        <begin position="113"/>
        <end position="139"/>
    </location>
</feature>